<dbReference type="Pfam" id="PF07731">
    <property type="entry name" value="Cu-oxidase_2"/>
    <property type="match status" value="1"/>
</dbReference>
<dbReference type="EMBL" id="SHOA02000016">
    <property type="protein sequence ID" value="TDH69468.1"/>
    <property type="molecule type" value="Genomic_DNA"/>
</dbReference>
<dbReference type="GO" id="GO:0005507">
    <property type="term" value="F:copper ion binding"/>
    <property type="evidence" value="ECO:0007669"/>
    <property type="project" value="InterPro"/>
</dbReference>
<evidence type="ECO:0000256" key="3">
    <source>
        <dbReference type="ARBA" id="ARBA00023002"/>
    </source>
</evidence>
<feature type="domain" description="Plastocyanin-like" evidence="5">
    <location>
        <begin position="449"/>
        <end position="527"/>
    </location>
</feature>
<evidence type="ECO:0000259" key="5">
    <source>
        <dbReference type="Pfam" id="PF07731"/>
    </source>
</evidence>
<dbReference type="Proteomes" id="UP000294530">
    <property type="component" value="Unassembled WGS sequence"/>
</dbReference>
<keyword evidence="8" id="KW-1185">Reference proteome</keyword>
<dbReference type="Gene3D" id="2.60.40.420">
    <property type="entry name" value="Cupredoxins - blue copper proteins"/>
    <property type="match status" value="3"/>
</dbReference>
<dbReference type="InterPro" id="IPR008972">
    <property type="entry name" value="Cupredoxin"/>
</dbReference>
<dbReference type="RefSeq" id="XP_067818967.1">
    <property type="nucleotide sequence ID" value="XM_067963128.1"/>
</dbReference>
<dbReference type="KEGG" id="blac:94348799"/>
<feature type="region of interest" description="Disordered" evidence="4">
    <location>
        <begin position="538"/>
        <end position="596"/>
    </location>
</feature>
<protein>
    <recommendedName>
        <fullName evidence="9">Multicopper oxidase</fullName>
    </recommendedName>
</protein>
<dbReference type="PANTHER" id="PTHR11709">
    <property type="entry name" value="MULTI-COPPER OXIDASE"/>
    <property type="match status" value="1"/>
</dbReference>
<evidence type="ECO:0000313" key="7">
    <source>
        <dbReference type="EMBL" id="TDH69468.1"/>
    </source>
</evidence>
<dbReference type="InterPro" id="IPR045087">
    <property type="entry name" value="Cu-oxidase_fam"/>
</dbReference>
<name>A0A976FME3_BRELC</name>
<dbReference type="SUPFAM" id="SSF49503">
    <property type="entry name" value="Cupredoxins"/>
    <property type="match status" value="3"/>
</dbReference>
<dbReference type="InterPro" id="IPR011707">
    <property type="entry name" value="Cu-oxidase-like_N"/>
</dbReference>
<dbReference type="GO" id="GO:0016491">
    <property type="term" value="F:oxidoreductase activity"/>
    <property type="evidence" value="ECO:0007669"/>
    <property type="project" value="UniProtKB-KW"/>
</dbReference>
<evidence type="ECO:0008006" key="9">
    <source>
        <dbReference type="Google" id="ProtNLM"/>
    </source>
</evidence>
<gene>
    <name evidence="7" type="ORF">CCR75_005043</name>
</gene>
<evidence type="ECO:0000256" key="1">
    <source>
        <dbReference type="ARBA" id="ARBA00010609"/>
    </source>
</evidence>
<organism evidence="7 8">
    <name type="scientific">Bremia lactucae</name>
    <name type="common">Lettuce downy mildew</name>
    <dbReference type="NCBI Taxonomy" id="4779"/>
    <lineage>
        <taxon>Eukaryota</taxon>
        <taxon>Sar</taxon>
        <taxon>Stramenopiles</taxon>
        <taxon>Oomycota</taxon>
        <taxon>Peronosporomycetes</taxon>
        <taxon>Peronosporales</taxon>
        <taxon>Peronosporaceae</taxon>
        <taxon>Bremia</taxon>
    </lineage>
</organism>
<comment type="caution">
    <text evidence="7">The sequence shown here is derived from an EMBL/GenBank/DDBJ whole genome shotgun (WGS) entry which is preliminary data.</text>
</comment>
<dbReference type="InterPro" id="IPR011706">
    <property type="entry name" value="Cu-oxidase_C"/>
</dbReference>
<dbReference type="CDD" id="cd13853">
    <property type="entry name" value="CuRO_1_Tth-MCO_like"/>
    <property type="match status" value="1"/>
</dbReference>
<sequence>MKTSELRVDLAVKVARFRSNYVNFNTRSYNGHIPAPTIKVCPGDRLILTLTNLLEAGSNNNTNVHLHGMHLSPMGDADNVVPNVKPKGQRRYTYDIRRDHPAGTFWYHPHSHGNSNSQLNGMMAGALIVVDRPRDFPADLMAMEDLVLLLQALCIENCLNPRDNLQEAIENKQSSHHRRLESGAGVWNTDLRIVEDDADVPLNDTSLPTVFVNGQYLPTLQLSVGQYKRLRFVNAIANNVAELVTTYQSGCVFTVLAMDGIYYEQPKAKNVIVIPPGGRADLSIVCSEMGTFYIETDCASSRNSLLGLVNQHRVPSQRIVKLEVAHQEIDDADVDFGSPFKYMRLPTTLPKRPAYMDDTIGTPASRPMIEKKNQHDFEFSVWMEENLMYGVNHKKLDMTQTTYSMPVNEMQQWEISIKDYRKESIWNCNLIDNHTRVARQLTAAHYCHTMSHPFHMHSTHFQVSDMDDTTDPDGILFDVGEWRDTLPLFRGGVQIRFTPREYMVGNILAHCHFASHVDAGMAELINVYDSSTRVNSASKAEEMASDVSGEEKRASDADEEDKESASDEEEEDDSAVDEDEEEASDDIGDVDVKLEK</sequence>
<evidence type="ECO:0000256" key="4">
    <source>
        <dbReference type="SAM" id="MobiDB-lite"/>
    </source>
</evidence>
<keyword evidence="2" id="KW-0479">Metal-binding</keyword>
<dbReference type="OrthoDB" id="2121828at2759"/>
<accession>A0A976FME3</accession>
<reference evidence="7 8" key="1">
    <citation type="journal article" date="2021" name="Genome Biol.">
        <title>AFLAP: assembly-free linkage analysis pipeline using k-mers from genome sequencing data.</title>
        <authorList>
            <person name="Fletcher K."/>
            <person name="Zhang L."/>
            <person name="Gil J."/>
            <person name="Han R."/>
            <person name="Cavanaugh K."/>
            <person name="Michelmore R."/>
        </authorList>
    </citation>
    <scope>NUCLEOTIDE SEQUENCE [LARGE SCALE GENOMIC DNA]</scope>
    <source>
        <strain evidence="7 8">SF5</strain>
    </source>
</reference>
<dbReference type="AlphaFoldDB" id="A0A976FME3"/>
<proteinExistence type="inferred from homology"/>
<keyword evidence="3" id="KW-0560">Oxidoreductase</keyword>
<comment type="similarity">
    <text evidence="1">Belongs to the multicopper oxidase family.</text>
</comment>
<dbReference type="Pfam" id="PF07732">
    <property type="entry name" value="Cu-oxidase_3"/>
    <property type="match status" value="1"/>
</dbReference>
<feature type="domain" description="Plastocyanin-like" evidence="6">
    <location>
        <begin position="26"/>
        <end position="132"/>
    </location>
</feature>
<evidence type="ECO:0000256" key="2">
    <source>
        <dbReference type="ARBA" id="ARBA00022723"/>
    </source>
</evidence>
<dbReference type="PROSITE" id="PS00080">
    <property type="entry name" value="MULTICOPPER_OXIDASE2"/>
    <property type="match status" value="1"/>
</dbReference>
<dbReference type="PANTHER" id="PTHR11709:SF518">
    <property type="entry name" value="MULTICOPPER OXIDASE"/>
    <property type="match status" value="1"/>
</dbReference>
<feature type="compositionally biased region" description="Acidic residues" evidence="4">
    <location>
        <begin position="557"/>
        <end position="589"/>
    </location>
</feature>
<dbReference type="InterPro" id="IPR002355">
    <property type="entry name" value="Cu_oxidase_Cu_BS"/>
</dbReference>
<evidence type="ECO:0000313" key="8">
    <source>
        <dbReference type="Proteomes" id="UP000294530"/>
    </source>
</evidence>
<dbReference type="GeneID" id="94348799"/>
<evidence type="ECO:0000259" key="6">
    <source>
        <dbReference type="Pfam" id="PF07732"/>
    </source>
</evidence>